<accession>A0A5B0PCN7</accession>
<proteinExistence type="predicted"/>
<reference evidence="3 4" key="1">
    <citation type="submission" date="2019-05" db="EMBL/GenBank/DDBJ databases">
        <title>Emergence of the Ug99 lineage of the wheat stem rust pathogen through somatic hybridization.</title>
        <authorList>
            <person name="Li F."/>
            <person name="Upadhyaya N.M."/>
            <person name="Sperschneider J."/>
            <person name="Matny O."/>
            <person name="Nguyen-Phuc H."/>
            <person name="Mago R."/>
            <person name="Raley C."/>
            <person name="Miller M.E."/>
            <person name="Silverstein K.A.T."/>
            <person name="Henningsen E."/>
            <person name="Hirsch C.D."/>
            <person name="Visser B."/>
            <person name="Pretorius Z.A."/>
            <person name="Steffenson B.J."/>
            <person name="Schwessinger B."/>
            <person name="Dodds P.N."/>
            <person name="Figueroa M."/>
        </authorList>
    </citation>
    <scope>NUCLEOTIDE SEQUENCE [LARGE SCALE GENOMIC DNA]</scope>
    <source>
        <strain evidence="3 4">Ug99</strain>
    </source>
</reference>
<evidence type="ECO:0000313" key="4">
    <source>
        <dbReference type="Proteomes" id="UP000325313"/>
    </source>
</evidence>
<name>A0A5B0PCN7_PUCGR</name>
<gene>
    <name evidence="3" type="ORF">PGTUg99_012644</name>
</gene>
<evidence type="ECO:0000256" key="2">
    <source>
        <dbReference type="SAM" id="SignalP"/>
    </source>
</evidence>
<organism evidence="3 4">
    <name type="scientific">Puccinia graminis f. sp. tritici</name>
    <dbReference type="NCBI Taxonomy" id="56615"/>
    <lineage>
        <taxon>Eukaryota</taxon>
        <taxon>Fungi</taxon>
        <taxon>Dikarya</taxon>
        <taxon>Basidiomycota</taxon>
        <taxon>Pucciniomycotina</taxon>
        <taxon>Pucciniomycetes</taxon>
        <taxon>Pucciniales</taxon>
        <taxon>Pucciniaceae</taxon>
        <taxon>Puccinia</taxon>
    </lineage>
</organism>
<protein>
    <submittedName>
        <fullName evidence="3">Uncharacterized protein</fullName>
    </submittedName>
</protein>
<dbReference type="EMBL" id="VDEP01000345">
    <property type="protein sequence ID" value="KAA1098843.1"/>
    <property type="molecule type" value="Genomic_DNA"/>
</dbReference>
<dbReference type="Proteomes" id="UP000325313">
    <property type="component" value="Unassembled WGS sequence"/>
</dbReference>
<feature type="region of interest" description="Disordered" evidence="1">
    <location>
        <begin position="90"/>
        <end position="118"/>
    </location>
</feature>
<sequence>MRVLKSALTIIRLIYFLTTNQSASATNLQPRSILISSNTARVSEFGSEAKAIEAGSLSKARETTSGLNNSPVTHAAPKSLNIISYEGHLPPRHAPPGPMRSASFKPPPQAAMSGEEAPKPNLKGFSKIKFKLAKYPAKIKENFFEALTWVNYQIYKIRMKFLRPATPKDLEKYRQMKDQMSRALATRNLKLNDKELLDVTNLAKRFDKKLSPPVNRYKPRAEQAVSKPSEYEDYLEKLQLHYRITGDLEALQSKWESIKLSKGLTSAEEYIMASAAQEIGEKNPVMYTFVRTQLRRNVIESITPQLERWQRQLNQNLLDRDVQSYFPTIFSEELSKPHVNRPRLDLEEFSKARTAQLQSLEGAASLIPELNTPAALEERGDSIFAVGKALRNTPSDGGLMNVLYNYSTVKGFQNILDHVITAARKLLQDELEKPVSVAFTKPLELKPSLESIFKSLSKEDVEWREDFFQKFYGTLATPSMVFAQLKGLPEDEIHIRTALGNHADFIDSLPAKDEHELWEASSDRGRFAKRLDEIERRFIKENKDLTRLRDFKDQAVHPDAVVERPFVENLYQQGIIDDAIRQELNPSGGLSRANFLKALGNQEDFVRRIMKKLQHSLSGKLDVSEGKSEEIVARTTERLAQFQIKQLNAEAKSIYVTPGLFTDPPSYNFDKALEVYQPDNIKKLANRLENKELFTKAYIVARFSPKSPGVGYKSKMDEFLSQIKIPQSGHPTDPINKEGITNQLRDFDERLSAIYLKPLEIRDSRLDRTPYARLTDHARENLNKIAHDIYSRRQELDKLLSIKTTWEAEIEKFEQEHLLQIPQMLKIMESSLHDTNAYEIASRSSAQANSLSQRLARFFLSWGKKSESSYKKSRKNNRFR</sequence>
<feature type="chain" id="PRO_5022734100" evidence="2">
    <location>
        <begin position="26"/>
        <end position="880"/>
    </location>
</feature>
<keyword evidence="2" id="KW-0732">Signal</keyword>
<dbReference type="AlphaFoldDB" id="A0A5B0PCN7"/>
<comment type="caution">
    <text evidence="3">The sequence shown here is derived from an EMBL/GenBank/DDBJ whole genome shotgun (WGS) entry which is preliminary data.</text>
</comment>
<evidence type="ECO:0000313" key="3">
    <source>
        <dbReference type="EMBL" id="KAA1098843.1"/>
    </source>
</evidence>
<evidence type="ECO:0000256" key="1">
    <source>
        <dbReference type="SAM" id="MobiDB-lite"/>
    </source>
</evidence>
<feature type="signal peptide" evidence="2">
    <location>
        <begin position="1"/>
        <end position="25"/>
    </location>
</feature>